<reference evidence="2 3" key="1">
    <citation type="submission" date="2024-02" db="EMBL/GenBank/DDBJ databases">
        <title>Chromosome-scale genome assembly of the rough periwinkle Littorina saxatilis.</title>
        <authorList>
            <person name="De Jode A."/>
            <person name="Faria R."/>
            <person name="Formenti G."/>
            <person name="Sims Y."/>
            <person name="Smith T.P."/>
            <person name="Tracey A."/>
            <person name="Wood J.M.D."/>
            <person name="Zagrodzka Z.B."/>
            <person name="Johannesson K."/>
            <person name="Butlin R.K."/>
            <person name="Leder E.H."/>
        </authorList>
    </citation>
    <scope>NUCLEOTIDE SEQUENCE [LARGE SCALE GENOMIC DNA]</scope>
    <source>
        <strain evidence="2">Snail1</strain>
        <tissue evidence="2">Muscle</tissue>
    </source>
</reference>
<dbReference type="Proteomes" id="UP001374579">
    <property type="component" value="Unassembled WGS sequence"/>
</dbReference>
<evidence type="ECO:0000313" key="3">
    <source>
        <dbReference type="Proteomes" id="UP001374579"/>
    </source>
</evidence>
<proteinExistence type="predicted"/>
<name>A0AAN9G3R4_9CAEN</name>
<comment type="caution">
    <text evidence="2">The sequence shown here is derived from an EMBL/GenBank/DDBJ whole genome shotgun (WGS) entry which is preliminary data.</text>
</comment>
<organism evidence="2 3">
    <name type="scientific">Littorina saxatilis</name>
    <dbReference type="NCBI Taxonomy" id="31220"/>
    <lineage>
        <taxon>Eukaryota</taxon>
        <taxon>Metazoa</taxon>
        <taxon>Spiralia</taxon>
        <taxon>Lophotrochozoa</taxon>
        <taxon>Mollusca</taxon>
        <taxon>Gastropoda</taxon>
        <taxon>Caenogastropoda</taxon>
        <taxon>Littorinimorpha</taxon>
        <taxon>Littorinoidea</taxon>
        <taxon>Littorinidae</taxon>
        <taxon>Littorina</taxon>
    </lineage>
</organism>
<evidence type="ECO:0000313" key="2">
    <source>
        <dbReference type="EMBL" id="KAK7093739.1"/>
    </source>
</evidence>
<keyword evidence="1" id="KW-1133">Transmembrane helix</keyword>
<accession>A0AAN9G3R4</accession>
<feature type="transmembrane region" description="Helical" evidence="1">
    <location>
        <begin position="86"/>
        <end position="109"/>
    </location>
</feature>
<dbReference type="EMBL" id="JBAMIC010000019">
    <property type="protein sequence ID" value="KAK7093739.1"/>
    <property type="molecule type" value="Genomic_DNA"/>
</dbReference>
<keyword evidence="1" id="KW-0812">Transmembrane</keyword>
<dbReference type="AlphaFoldDB" id="A0AAN9G3R4"/>
<evidence type="ECO:0000256" key="1">
    <source>
        <dbReference type="SAM" id="Phobius"/>
    </source>
</evidence>
<protein>
    <submittedName>
        <fullName evidence="2">Uncharacterized protein</fullName>
    </submittedName>
</protein>
<keyword evidence="3" id="KW-1185">Reference proteome</keyword>
<gene>
    <name evidence="2" type="ORF">V1264_007434</name>
</gene>
<sequence length="390" mass="43530">MSASDSQTRSESRVTTDDRALLLPCFRRDSADTGNQRKPTIVDANSDVYTITDESLPSHMRSLLPSHEQHVHDLLTLERTRRRLRYVIISLSVLLALTVLVAVALVFSLKVKSTTSSLAEANAYSQASRLSTDTEVTEVATEVKISLLSRERRPAWAVYRHSGPEERRTQCVTECWAYAAFRFRSVCQDGFCRCHGENYDTNTCLPNYNDCQIQRKPPAKATARLFGKNQTSYSCQTSSRDPKSVHVISIFGNHRSSTTQVTVNSQSSSEKMLVLVNYHFVKWTVHLPKNSGISKVFVVSTKWISQADQVIFTGASSEEPPVIHKLSLTGYGQDKNGGHTPKLLQFIQKEIGPVTSFLGASHADEFTVDLDDVRKSTTSQIPYTSETTSQ</sequence>
<keyword evidence="1" id="KW-0472">Membrane</keyword>